<reference evidence="1" key="1">
    <citation type="submission" date="2020-05" db="EMBL/GenBank/DDBJ databases">
        <authorList>
            <person name="Chiriac C."/>
            <person name="Salcher M."/>
            <person name="Ghai R."/>
            <person name="Kavagutti S V."/>
        </authorList>
    </citation>
    <scope>NUCLEOTIDE SEQUENCE</scope>
</reference>
<protein>
    <submittedName>
        <fullName evidence="1">Unannotated protein</fullName>
    </submittedName>
</protein>
<dbReference type="AlphaFoldDB" id="A0A6J6DW96"/>
<name>A0A6J6DW96_9ZZZZ</name>
<gene>
    <name evidence="1" type="ORF">UFOPK1599_00860</name>
</gene>
<evidence type="ECO:0000313" key="1">
    <source>
        <dbReference type="EMBL" id="CAB4566393.1"/>
    </source>
</evidence>
<dbReference type="EMBL" id="CAEZTE010000050">
    <property type="protein sequence ID" value="CAB4566393.1"/>
    <property type="molecule type" value="Genomic_DNA"/>
</dbReference>
<sequence>MADAALRKGDTTTTNGITFTIIESGTFGDVIKVSKE</sequence>
<organism evidence="1">
    <name type="scientific">freshwater metagenome</name>
    <dbReference type="NCBI Taxonomy" id="449393"/>
    <lineage>
        <taxon>unclassified sequences</taxon>
        <taxon>metagenomes</taxon>
        <taxon>ecological metagenomes</taxon>
    </lineage>
</organism>
<proteinExistence type="predicted"/>
<accession>A0A6J6DW96</accession>